<dbReference type="GO" id="GO:0046872">
    <property type="term" value="F:metal ion binding"/>
    <property type="evidence" value="ECO:0007669"/>
    <property type="project" value="UniProtKB-KW"/>
</dbReference>
<dbReference type="OrthoDB" id="27601at2759"/>
<dbReference type="GO" id="GO:0008479">
    <property type="term" value="F:tRNA-guanosine(34) queuine transglycosylase activity"/>
    <property type="evidence" value="ECO:0007669"/>
    <property type="project" value="UniProtKB-UniRule"/>
</dbReference>
<dbReference type="EMBL" id="DF977496">
    <property type="protein sequence ID" value="GAP90904.1"/>
    <property type="molecule type" value="Genomic_DNA"/>
</dbReference>
<feature type="binding site" evidence="5">
    <location>
        <position position="351"/>
    </location>
    <ligand>
        <name>Zn(2+)</name>
        <dbReference type="ChEBI" id="CHEBI:29105"/>
    </ligand>
</feature>
<comment type="cofactor">
    <cofactor evidence="5">
        <name>Zn(2+)</name>
        <dbReference type="ChEBI" id="CHEBI:29105"/>
    </cofactor>
    <text evidence="5">Binds 1 zinc ion per subunit.</text>
</comment>
<keyword evidence="3 5" id="KW-0479">Metal-binding</keyword>
<dbReference type="GO" id="GO:0005737">
    <property type="term" value="C:cytoplasm"/>
    <property type="evidence" value="ECO:0007669"/>
    <property type="project" value="UniProtKB-SubCell"/>
</dbReference>
<evidence type="ECO:0000256" key="1">
    <source>
        <dbReference type="ARBA" id="ARBA00022490"/>
    </source>
</evidence>
<dbReference type="InterPro" id="IPR036511">
    <property type="entry name" value="TGT-like_sf"/>
</dbReference>
<keyword evidence="9" id="KW-1185">Reference proteome</keyword>
<feature type="binding site" evidence="5">
    <location>
        <position position="380"/>
    </location>
    <ligand>
        <name>Zn(2+)</name>
        <dbReference type="ChEBI" id="CHEBI:29105"/>
    </ligand>
</feature>
<evidence type="ECO:0000256" key="2">
    <source>
        <dbReference type="ARBA" id="ARBA00022694"/>
    </source>
</evidence>
<keyword evidence="4 5" id="KW-0862">Zinc</keyword>
<keyword evidence="1 5" id="KW-0963">Cytoplasm</keyword>
<keyword evidence="2 5" id="KW-0819">tRNA processing</keyword>
<dbReference type="OMA" id="VPHIAHD"/>
<dbReference type="InterPro" id="IPR002616">
    <property type="entry name" value="tRNA_ribo_trans-like"/>
</dbReference>
<comment type="subcellular location">
    <subcellularLocation>
        <location evidence="5">Cytoplasm</location>
    </subcellularLocation>
</comment>
<feature type="binding site" evidence="5">
    <location>
        <position position="349"/>
    </location>
    <ligand>
        <name>Zn(2+)</name>
        <dbReference type="ChEBI" id="CHEBI:29105"/>
    </ligand>
</feature>
<accession>A0A1W2TQZ8</accession>
<feature type="compositionally biased region" description="Basic and acidic residues" evidence="6">
    <location>
        <begin position="487"/>
        <end position="498"/>
    </location>
</feature>
<feature type="compositionally biased region" description="Basic residues" evidence="6">
    <location>
        <begin position="426"/>
        <end position="435"/>
    </location>
</feature>
<feature type="region of interest" description="Disordered" evidence="6">
    <location>
        <begin position="419"/>
        <end position="439"/>
    </location>
</feature>
<dbReference type="SUPFAM" id="SSF51713">
    <property type="entry name" value="tRNA-guanine transglycosylase"/>
    <property type="match status" value="1"/>
</dbReference>
<feature type="binding site" evidence="5">
    <location>
        <position position="354"/>
    </location>
    <ligand>
        <name>Zn(2+)</name>
        <dbReference type="ChEBI" id="CHEBI:29105"/>
    </ligand>
</feature>
<evidence type="ECO:0000256" key="4">
    <source>
        <dbReference type="ARBA" id="ARBA00022833"/>
    </source>
</evidence>
<feature type="domain" description="tRNA-guanine(15) transglycosylase-like" evidence="7">
    <location>
        <begin position="24"/>
        <end position="414"/>
    </location>
</feature>
<dbReference type="STRING" id="77044.A0A1W2TQZ8"/>
<evidence type="ECO:0000313" key="9">
    <source>
        <dbReference type="Proteomes" id="UP000054516"/>
    </source>
</evidence>
<evidence type="ECO:0000256" key="5">
    <source>
        <dbReference type="HAMAP-Rule" id="MF_03043"/>
    </source>
</evidence>
<comment type="function">
    <text evidence="5">Non-catalytic subunit of the queuine tRNA-ribosyltransferase (TGT) that catalyzes the base-exchange of a guanine (G) residue with queuine (Q) at position 34 (anticodon wobble position) in tRNAs with GU(N) anticodons (tRNA-Asp, -Asn, -His and -Tyr), resulting in the hypermodified nucleoside queuosine (7-(((4,5-cis-dihydroxy-2-cyclopenten-1-yl)amino)methyl)-7-deazaguanosine).</text>
</comment>
<name>A0A1W2TQZ8_ROSNE</name>
<dbReference type="Proteomes" id="UP000054516">
    <property type="component" value="Unassembled WGS sequence"/>
</dbReference>
<dbReference type="Gene3D" id="3.20.20.105">
    <property type="entry name" value="Queuine tRNA-ribosyltransferase-like"/>
    <property type="match status" value="1"/>
</dbReference>
<dbReference type="GO" id="GO:0006400">
    <property type="term" value="P:tRNA modification"/>
    <property type="evidence" value="ECO:0007669"/>
    <property type="project" value="InterPro"/>
</dbReference>
<evidence type="ECO:0000313" key="8">
    <source>
        <dbReference type="EMBL" id="GAP90904.1"/>
    </source>
</evidence>
<dbReference type="HAMAP" id="MF_03043">
    <property type="entry name" value="QTRT2"/>
    <property type="match status" value="1"/>
</dbReference>
<gene>
    <name evidence="8" type="ORF">SAMD00023353_5100220</name>
</gene>
<dbReference type="AlphaFoldDB" id="A0A1W2TQZ8"/>
<dbReference type="InterPro" id="IPR028592">
    <property type="entry name" value="QTRTD1"/>
</dbReference>
<evidence type="ECO:0000256" key="6">
    <source>
        <dbReference type="SAM" id="MobiDB-lite"/>
    </source>
</evidence>
<organism evidence="8">
    <name type="scientific">Rosellinia necatrix</name>
    <name type="common">White root-rot fungus</name>
    <dbReference type="NCBI Taxonomy" id="77044"/>
    <lineage>
        <taxon>Eukaryota</taxon>
        <taxon>Fungi</taxon>
        <taxon>Dikarya</taxon>
        <taxon>Ascomycota</taxon>
        <taxon>Pezizomycotina</taxon>
        <taxon>Sordariomycetes</taxon>
        <taxon>Xylariomycetidae</taxon>
        <taxon>Xylariales</taxon>
        <taxon>Xylariaceae</taxon>
        <taxon>Rosellinia</taxon>
    </lineage>
</organism>
<comment type="subunit">
    <text evidence="5">Heterodimer of a catalytic subunit and an accessory subunit.</text>
</comment>
<dbReference type="PANTHER" id="PTHR46064">
    <property type="entry name" value="QUEUINE TRNA-RIBOSYLTRANSFERASE ACCESSORY SUBUNIT 2"/>
    <property type="match status" value="1"/>
</dbReference>
<dbReference type="InterPro" id="IPR050852">
    <property type="entry name" value="Queuine_tRNA-ribosyltrfase"/>
</dbReference>
<evidence type="ECO:0000256" key="3">
    <source>
        <dbReference type="ARBA" id="ARBA00022723"/>
    </source>
</evidence>
<evidence type="ECO:0000259" key="7">
    <source>
        <dbReference type="Pfam" id="PF01702"/>
    </source>
</evidence>
<reference evidence="8" key="1">
    <citation type="submission" date="2016-03" db="EMBL/GenBank/DDBJ databases">
        <title>Draft genome sequence of Rosellinia necatrix.</title>
        <authorList>
            <person name="Kanematsu S."/>
        </authorList>
    </citation>
    <scope>NUCLEOTIDE SEQUENCE [LARGE SCALE GENOMIC DNA]</scope>
    <source>
        <strain evidence="8">W97</strain>
    </source>
</reference>
<comment type="similarity">
    <text evidence="5">Belongs to the queuine tRNA-ribosyltransferase family. QTRT2 subfamily.</text>
</comment>
<proteinExistence type="inferred from homology"/>
<feature type="region of interest" description="Disordered" evidence="6">
    <location>
        <begin position="473"/>
        <end position="498"/>
    </location>
</feature>
<sequence length="498" mass="54576">MVTPGPDGGEMFKILKGVASDGVGARLGRLSLPKRQAIDTPSFIGVTARGAIPHLTPDHVGQHSQLGGVYIALEDFMEATPKKTSPPILEMKSEGVQSLHAFTATPSHMFTLLGARRHPAINSPVGNTNDSISVFTSTGFQKLTNEAYRQSVDTIQPDVVIPLADMTYSRTTAFPETKRRTNVTSSKRQLRMVDRTEDWLAEFFKGKEEIGDDGQSKTPPSIFAPLLPLSYPTQWEYFSQLEQDFATKLSGLAVYDVDILPDLSNHKPLMHLPRLSLDYTATPQEILRQIHLGADILTVSFLNGVSDAGVALNFTFPAPSDSGSEIRPLGANMWSPEHEVAVAPLVEGCKCYACTKHHRAFLHHLLHAKEMLGWTLLQLHNYQVINDFFAGIRASLNADPPTFERDYDEFLRVYDSELPTGTGTRPRARGYHFKSRGGDDKINPPAWEHYGTGNDPALAGEMAGLAVTGAAAEGKETPLVPEADASELDRQGFAEISR</sequence>
<protein>
    <recommendedName>
        <fullName evidence="5">Queuine tRNA-ribosyltransferase accessory subunit 2</fullName>
    </recommendedName>
    <alternativeName>
        <fullName evidence="5">Queuine tRNA-ribosyltransferase domain-containing protein 1</fullName>
    </alternativeName>
</protein>
<dbReference type="Pfam" id="PF01702">
    <property type="entry name" value="TGT"/>
    <property type="match status" value="1"/>
</dbReference>
<dbReference type="PANTHER" id="PTHR46064:SF1">
    <property type="entry name" value="QUEUINE TRNA-RIBOSYLTRANSFERASE ACCESSORY SUBUNIT 2"/>
    <property type="match status" value="1"/>
</dbReference>